<name>A0A8J3XQX6_9ACTN</name>
<dbReference type="RefSeq" id="WP_203978320.1">
    <property type="nucleotide sequence ID" value="NZ_BAAAKY010000016.1"/>
</dbReference>
<organism evidence="2 3">
    <name type="scientific">Planotetraspora silvatica</name>
    <dbReference type="NCBI Taxonomy" id="234614"/>
    <lineage>
        <taxon>Bacteria</taxon>
        <taxon>Bacillati</taxon>
        <taxon>Actinomycetota</taxon>
        <taxon>Actinomycetes</taxon>
        <taxon>Streptosporangiales</taxon>
        <taxon>Streptosporangiaceae</taxon>
        <taxon>Planotetraspora</taxon>
    </lineage>
</organism>
<dbReference type="Proteomes" id="UP000644610">
    <property type="component" value="Unassembled WGS sequence"/>
</dbReference>
<proteinExistence type="predicted"/>
<comment type="caution">
    <text evidence="2">The sequence shown here is derived from an EMBL/GenBank/DDBJ whole genome shotgun (WGS) entry which is preliminary data.</text>
</comment>
<gene>
    <name evidence="2" type="ORF">Psi02_53000</name>
</gene>
<evidence type="ECO:0000256" key="1">
    <source>
        <dbReference type="SAM" id="Phobius"/>
    </source>
</evidence>
<reference evidence="2" key="1">
    <citation type="submission" date="2021-01" db="EMBL/GenBank/DDBJ databases">
        <title>Whole genome shotgun sequence of Planotetraspora silvatica NBRC 100141.</title>
        <authorList>
            <person name="Komaki H."/>
            <person name="Tamura T."/>
        </authorList>
    </citation>
    <scope>NUCLEOTIDE SEQUENCE</scope>
    <source>
        <strain evidence="2">NBRC 100141</strain>
    </source>
</reference>
<keyword evidence="3" id="KW-1185">Reference proteome</keyword>
<accession>A0A8J3XQX6</accession>
<protein>
    <submittedName>
        <fullName evidence="2">Uncharacterized protein</fullName>
    </submittedName>
</protein>
<dbReference type="AlphaFoldDB" id="A0A8J3XQX6"/>
<evidence type="ECO:0000313" key="2">
    <source>
        <dbReference type="EMBL" id="GII48876.1"/>
    </source>
</evidence>
<keyword evidence="1" id="KW-1133">Transmembrane helix</keyword>
<feature type="transmembrane region" description="Helical" evidence="1">
    <location>
        <begin position="18"/>
        <end position="37"/>
    </location>
</feature>
<keyword evidence="1" id="KW-0812">Transmembrane</keyword>
<keyword evidence="1" id="KW-0472">Membrane</keyword>
<evidence type="ECO:0000313" key="3">
    <source>
        <dbReference type="Proteomes" id="UP000644610"/>
    </source>
</evidence>
<sequence length="292" mass="31113">MATGDVDIVEQGTRRPSWVGFVVLVALVAVPLIGILANRDTSRPIPAVTPTPMRNAIGVTPNAAYPEANGPGDTRTMRVTFPDGSRAELTYPADLNLASLGARPYVSGTLAGNGEMDEFRTLTAPLYGEAETAAGRPMIRRLTDNVTVWPGPLGVDGAGSVLLFTFGDWRIALQDERAGLTFEQRVAWAENMHGRLTPDGFLTLSADGPVRLSRPGEIREGMLVGPQLWFGGLSRQMLVLAPIPDCGRAGSVVLDSRHPIAGSTCRDGFLLAAAGDQAFVRSALQDVRVRPL</sequence>
<dbReference type="EMBL" id="BOOQ01000036">
    <property type="protein sequence ID" value="GII48876.1"/>
    <property type="molecule type" value="Genomic_DNA"/>
</dbReference>